<evidence type="ECO:0000313" key="4">
    <source>
        <dbReference type="Proteomes" id="UP000027265"/>
    </source>
</evidence>
<proteinExistence type="predicted"/>
<reference evidence="4" key="1">
    <citation type="journal article" date="2014" name="Proc. Natl. Acad. Sci. U.S.A.">
        <title>Extensive sampling of basidiomycete genomes demonstrates inadequacy of the white-rot/brown-rot paradigm for wood decay fungi.</title>
        <authorList>
            <person name="Riley R."/>
            <person name="Salamov A.A."/>
            <person name="Brown D.W."/>
            <person name="Nagy L.G."/>
            <person name="Floudas D."/>
            <person name="Held B.W."/>
            <person name="Levasseur A."/>
            <person name="Lombard V."/>
            <person name="Morin E."/>
            <person name="Otillar R."/>
            <person name="Lindquist E.A."/>
            <person name="Sun H."/>
            <person name="LaButti K.M."/>
            <person name="Schmutz J."/>
            <person name="Jabbour D."/>
            <person name="Luo H."/>
            <person name="Baker S.E."/>
            <person name="Pisabarro A.G."/>
            <person name="Walton J.D."/>
            <person name="Blanchette R.A."/>
            <person name="Henrissat B."/>
            <person name="Martin F."/>
            <person name="Cullen D."/>
            <person name="Hibbett D.S."/>
            <person name="Grigoriev I.V."/>
        </authorList>
    </citation>
    <scope>NUCLEOTIDE SEQUENCE [LARGE SCALE GENOMIC DNA]</scope>
    <source>
        <strain evidence="4">MUCL 33604</strain>
    </source>
</reference>
<dbReference type="PROSITE" id="PS51391">
    <property type="entry name" value="CID"/>
    <property type="match status" value="1"/>
</dbReference>
<protein>
    <recommendedName>
        <fullName evidence="2">CID domain-containing protein</fullName>
    </recommendedName>
</protein>
<dbReference type="OrthoDB" id="79367at2759"/>
<dbReference type="STRING" id="933084.A0A067Q397"/>
<dbReference type="SUPFAM" id="SSF48464">
    <property type="entry name" value="ENTH/VHS domain"/>
    <property type="match status" value="1"/>
</dbReference>
<sequence length="211" mass="22515">MGSPEEFESALKDVVQGKRLSASKMTKLTDIALKSMKNDTQLVSILYRTHKSLPASAKVSSLYAFDALARAARGQVNKFGLTGDINSEKGNSATFLLKVEGVLDGLFQDMISSGVAEAKEKTKKVLDIWIKSNTFPSIVLTRLADLLKGNEKEPELKPNITPDPRSHSTPTNPTPPQVGVTPVPQPSAQATVDSVQSTLLALLSQAANAAA</sequence>
<evidence type="ECO:0000259" key="2">
    <source>
        <dbReference type="PROSITE" id="PS51391"/>
    </source>
</evidence>
<dbReference type="Proteomes" id="UP000027265">
    <property type="component" value="Unassembled WGS sequence"/>
</dbReference>
<gene>
    <name evidence="3" type="ORF">JAAARDRAFT_30988</name>
</gene>
<feature type="domain" description="CID" evidence="2">
    <location>
        <begin position="1"/>
        <end position="151"/>
    </location>
</feature>
<dbReference type="AlphaFoldDB" id="A0A067Q397"/>
<dbReference type="SMART" id="SM00582">
    <property type="entry name" value="RPR"/>
    <property type="match status" value="1"/>
</dbReference>
<evidence type="ECO:0000256" key="1">
    <source>
        <dbReference type="SAM" id="MobiDB-lite"/>
    </source>
</evidence>
<name>A0A067Q397_9AGAM</name>
<dbReference type="HOGENOM" id="CLU_115957_0_0_1"/>
<dbReference type="Gene3D" id="1.25.40.90">
    <property type="match status" value="1"/>
</dbReference>
<dbReference type="InterPro" id="IPR006569">
    <property type="entry name" value="CID_dom"/>
</dbReference>
<feature type="region of interest" description="Disordered" evidence="1">
    <location>
        <begin position="151"/>
        <end position="191"/>
    </location>
</feature>
<dbReference type="Pfam" id="PF04818">
    <property type="entry name" value="CID"/>
    <property type="match status" value="1"/>
</dbReference>
<organism evidence="3 4">
    <name type="scientific">Jaapia argillacea MUCL 33604</name>
    <dbReference type="NCBI Taxonomy" id="933084"/>
    <lineage>
        <taxon>Eukaryota</taxon>
        <taxon>Fungi</taxon>
        <taxon>Dikarya</taxon>
        <taxon>Basidiomycota</taxon>
        <taxon>Agaricomycotina</taxon>
        <taxon>Agaricomycetes</taxon>
        <taxon>Agaricomycetidae</taxon>
        <taxon>Jaapiales</taxon>
        <taxon>Jaapiaceae</taxon>
        <taxon>Jaapia</taxon>
    </lineage>
</organism>
<dbReference type="InParanoid" id="A0A067Q397"/>
<dbReference type="InterPro" id="IPR008942">
    <property type="entry name" value="ENTH_VHS"/>
</dbReference>
<evidence type="ECO:0000313" key="3">
    <source>
        <dbReference type="EMBL" id="KDQ61538.1"/>
    </source>
</evidence>
<accession>A0A067Q397</accession>
<keyword evidence="4" id="KW-1185">Reference proteome</keyword>
<dbReference type="EMBL" id="KL197712">
    <property type="protein sequence ID" value="KDQ61538.1"/>
    <property type="molecule type" value="Genomic_DNA"/>
</dbReference>